<organism evidence="1 3">
    <name type="scientific">Rathayibacter rathayi</name>
    <name type="common">Corynebacterium rathayi</name>
    <dbReference type="NCBI Taxonomy" id="33887"/>
    <lineage>
        <taxon>Bacteria</taxon>
        <taxon>Bacillati</taxon>
        <taxon>Actinomycetota</taxon>
        <taxon>Actinomycetes</taxon>
        <taxon>Micrococcales</taxon>
        <taxon>Microbacteriaceae</taxon>
        <taxon>Rathayibacter</taxon>
    </lineage>
</organism>
<proteinExistence type="predicted"/>
<name>A0ABD6W6W3_RATRA</name>
<gene>
    <name evidence="1" type="ORF">C5C04_11445</name>
    <name evidence="2" type="ORF">C5C40_12860</name>
</gene>
<accession>A0ABD6W6W3</accession>
<dbReference type="EMBL" id="PSUL01000029">
    <property type="protein sequence ID" value="PPF11944.1"/>
    <property type="molecule type" value="Genomic_DNA"/>
</dbReference>
<dbReference type="AlphaFoldDB" id="A0ABD6W6W3"/>
<evidence type="ECO:0000313" key="3">
    <source>
        <dbReference type="Proteomes" id="UP000237881"/>
    </source>
</evidence>
<evidence type="ECO:0000313" key="2">
    <source>
        <dbReference type="EMBL" id="PPH74620.1"/>
    </source>
</evidence>
<comment type="caution">
    <text evidence="1">The sequence shown here is derived from an EMBL/GenBank/DDBJ whole genome shotgun (WGS) entry which is preliminary data.</text>
</comment>
<protein>
    <submittedName>
        <fullName evidence="1">Uncharacterized protein</fullName>
    </submittedName>
</protein>
<dbReference type="Proteomes" id="UP000239698">
    <property type="component" value="Unassembled WGS sequence"/>
</dbReference>
<reference evidence="3 4" key="1">
    <citation type="submission" date="2018-02" db="EMBL/GenBank/DDBJ databases">
        <title>Bacteriophage NCPPB3778 and a type I-E CRISPR drive the evolution of the US Biological Select Agent, Rathayibacter toxicus.</title>
        <authorList>
            <person name="Davis E.W.II."/>
            <person name="Tabima J.F."/>
            <person name="Weisberg A.J."/>
            <person name="Lopes L.D."/>
            <person name="Wiseman M.S."/>
            <person name="Wiseman M.S."/>
            <person name="Pupko T."/>
            <person name="Belcher M.S."/>
            <person name="Sechler A.J."/>
            <person name="Tancos M.A."/>
            <person name="Schroeder B.K."/>
            <person name="Murray T.D."/>
            <person name="Luster D.G."/>
            <person name="Schneider W.L."/>
            <person name="Rogers E."/>
            <person name="Andreote F.D."/>
            <person name="Grunwald N.J."/>
            <person name="Putnam M.L."/>
            <person name="Chang J.H."/>
        </authorList>
    </citation>
    <scope>NUCLEOTIDE SEQUENCE [LARGE SCALE GENOMIC DNA]</scope>
    <source>
        <strain evidence="2 4">AY1D6</strain>
        <strain evidence="1 3">AY1I9</strain>
    </source>
</reference>
<evidence type="ECO:0000313" key="1">
    <source>
        <dbReference type="EMBL" id="PPF11944.1"/>
    </source>
</evidence>
<evidence type="ECO:0000313" key="4">
    <source>
        <dbReference type="Proteomes" id="UP000239698"/>
    </source>
</evidence>
<dbReference type="Proteomes" id="UP000237881">
    <property type="component" value="Unassembled WGS sequence"/>
</dbReference>
<dbReference type="EMBL" id="PSVT01000034">
    <property type="protein sequence ID" value="PPH74620.1"/>
    <property type="molecule type" value="Genomic_DNA"/>
</dbReference>
<keyword evidence="4" id="KW-1185">Reference proteome</keyword>
<sequence length="114" mass="12467">MYSAIGPLERFAASSYGRLRVADPRLDGDDGSGAYGVDVGAQLDLRQGDGAWASERFLDLAAEGVLWVAAVLAHAGRLEHLFDFTRGQLVRTSSASRLTLRRQQVARQRITAHR</sequence>